<evidence type="ECO:0000313" key="7">
    <source>
        <dbReference type="EMBL" id="RGM67102.1"/>
    </source>
</evidence>
<evidence type="ECO:0000313" key="8">
    <source>
        <dbReference type="EMBL" id="RGU19420.1"/>
    </source>
</evidence>
<dbReference type="EMBL" id="QRXR01000039">
    <property type="protein sequence ID" value="RGU19420.1"/>
    <property type="molecule type" value="Genomic_DNA"/>
</dbReference>
<dbReference type="EMBL" id="QSQP01000020">
    <property type="protein sequence ID" value="RGK40645.1"/>
    <property type="molecule type" value="Genomic_DNA"/>
</dbReference>
<dbReference type="InterPro" id="IPR050204">
    <property type="entry name" value="AraC_XylS_family_regulators"/>
</dbReference>
<dbReference type="Proteomes" id="UP000285290">
    <property type="component" value="Unassembled WGS sequence"/>
</dbReference>
<dbReference type="Gene3D" id="1.10.10.60">
    <property type="entry name" value="Homeodomain-like"/>
    <property type="match status" value="1"/>
</dbReference>
<dbReference type="PANTHER" id="PTHR46796:SF13">
    <property type="entry name" value="HTH-TYPE TRANSCRIPTIONAL ACTIVATOR RHAS"/>
    <property type="match status" value="1"/>
</dbReference>
<dbReference type="Proteomes" id="UP000261052">
    <property type="component" value="Unassembled WGS sequence"/>
</dbReference>
<dbReference type="Proteomes" id="UP000260758">
    <property type="component" value="Unassembled WGS sequence"/>
</dbReference>
<keyword evidence="2" id="KW-0238">DNA-binding</keyword>
<keyword evidence="3" id="KW-0804">Transcription</keyword>
<dbReference type="GO" id="GO:0043565">
    <property type="term" value="F:sequence-specific DNA binding"/>
    <property type="evidence" value="ECO:0007669"/>
    <property type="project" value="InterPro"/>
</dbReference>
<evidence type="ECO:0000313" key="13">
    <source>
        <dbReference type="Proteomes" id="UP000283765"/>
    </source>
</evidence>
<dbReference type="AlphaFoldDB" id="A0A2U2ECT3"/>
<evidence type="ECO:0000313" key="12">
    <source>
        <dbReference type="Proteomes" id="UP000261052"/>
    </source>
</evidence>
<gene>
    <name evidence="9" type="ORF">DW753_05940</name>
    <name evidence="8" type="ORF">DWW89_15495</name>
    <name evidence="7" type="ORF">DXB99_16680</name>
    <name evidence="6" type="ORF">DXD13_13435</name>
    <name evidence="5" type="ORF">LD38_16610</name>
</gene>
<evidence type="ECO:0000313" key="9">
    <source>
        <dbReference type="EMBL" id="RHE32980.1"/>
    </source>
</evidence>
<protein>
    <submittedName>
        <fullName evidence="6">AraC family transcriptional regulator</fullName>
    </submittedName>
</protein>
<sequence>MQKENTIINPCQPYVELGVDDVSRLDMPKLGISHFYEFFLGNKLLHELKAVPDGSIDLLFNIGKSRVTTFISGTVFGVKKWELGDVGLCFGVRFQPGQGILPRELSMDMLVNDDLEIDGNLFGKNLTERIAMATDIKSRSMIFMEAYRDFVYGRPDLSDKEMINEYLVNRITRANGHISINELQEETNYSACYLRRVFKNYNSISPKQFARYIRFQTLLDKLNTNNTRYDELALDCGYFDEAHMMKEFKSYAGLTLEQYRKMQRRI</sequence>
<dbReference type="EMBL" id="QSTP01000027">
    <property type="protein sequence ID" value="RGM67102.1"/>
    <property type="molecule type" value="Genomic_DNA"/>
</dbReference>
<evidence type="ECO:0000313" key="6">
    <source>
        <dbReference type="EMBL" id="RGK40645.1"/>
    </source>
</evidence>
<reference evidence="5 10" key="1">
    <citation type="submission" date="2014-09" db="EMBL/GenBank/DDBJ databases">
        <title>Butyrate-producing bacteria isolated from human gut.</title>
        <authorList>
            <person name="Zhang Q."/>
            <person name="Zhao L."/>
        </authorList>
    </citation>
    <scope>NUCLEOTIDE SEQUENCE [LARGE SCALE GENOMIC DNA]</scope>
    <source>
        <strain evidence="5 10">R22</strain>
    </source>
</reference>
<dbReference type="InterPro" id="IPR018060">
    <property type="entry name" value="HTH_AraC"/>
</dbReference>
<evidence type="ECO:0000256" key="3">
    <source>
        <dbReference type="ARBA" id="ARBA00023163"/>
    </source>
</evidence>
<reference evidence="11 12" key="2">
    <citation type="submission" date="2018-08" db="EMBL/GenBank/DDBJ databases">
        <title>A genome reference for cultivated species of the human gut microbiota.</title>
        <authorList>
            <person name="Zou Y."/>
            <person name="Xue W."/>
            <person name="Luo G."/>
        </authorList>
    </citation>
    <scope>NUCLEOTIDE SEQUENCE [LARGE SCALE GENOMIC DNA]</scope>
    <source>
        <strain evidence="8 13">AF17-27</strain>
        <strain evidence="9 14">AM29-10</strain>
        <strain evidence="7 11">OM07-13</strain>
        <strain evidence="6 12">TF11-15AC</strain>
    </source>
</reference>
<dbReference type="Pfam" id="PF12833">
    <property type="entry name" value="HTH_18"/>
    <property type="match status" value="1"/>
</dbReference>
<dbReference type="EMBL" id="JRFS01000075">
    <property type="protein sequence ID" value="PWE82310.1"/>
    <property type="molecule type" value="Genomic_DNA"/>
</dbReference>
<dbReference type="PANTHER" id="PTHR46796">
    <property type="entry name" value="HTH-TYPE TRANSCRIPTIONAL ACTIVATOR RHAS-RELATED"/>
    <property type="match status" value="1"/>
</dbReference>
<evidence type="ECO:0000313" key="11">
    <source>
        <dbReference type="Proteomes" id="UP000260758"/>
    </source>
</evidence>
<evidence type="ECO:0000313" key="14">
    <source>
        <dbReference type="Proteomes" id="UP000285290"/>
    </source>
</evidence>
<accession>A0A2U2ECT3</accession>
<organism evidence="5 10">
    <name type="scientific">Agathobacter rectalis</name>
    <dbReference type="NCBI Taxonomy" id="39491"/>
    <lineage>
        <taxon>Bacteria</taxon>
        <taxon>Bacillati</taxon>
        <taxon>Bacillota</taxon>
        <taxon>Clostridia</taxon>
        <taxon>Lachnospirales</taxon>
        <taxon>Lachnospiraceae</taxon>
        <taxon>Agathobacter</taxon>
    </lineage>
</organism>
<dbReference type="GO" id="GO:0003700">
    <property type="term" value="F:DNA-binding transcription factor activity"/>
    <property type="evidence" value="ECO:0007669"/>
    <property type="project" value="InterPro"/>
</dbReference>
<dbReference type="EMBL" id="QSKC01000005">
    <property type="protein sequence ID" value="RHE32980.1"/>
    <property type="molecule type" value="Genomic_DNA"/>
</dbReference>
<evidence type="ECO:0000256" key="1">
    <source>
        <dbReference type="ARBA" id="ARBA00023015"/>
    </source>
</evidence>
<dbReference type="PROSITE" id="PS01124">
    <property type="entry name" value="HTH_ARAC_FAMILY_2"/>
    <property type="match status" value="1"/>
</dbReference>
<feature type="domain" description="HTH araC/xylS-type" evidence="4">
    <location>
        <begin position="161"/>
        <end position="262"/>
    </location>
</feature>
<name>A0A2U2ECT3_9FIRM</name>
<dbReference type="SMART" id="SM00342">
    <property type="entry name" value="HTH_ARAC"/>
    <property type="match status" value="1"/>
</dbReference>
<evidence type="ECO:0000313" key="10">
    <source>
        <dbReference type="Proteomes" id="UP000245905"/>
    </source>
</evidence>
<comment type="caution">
    <text evidence="5">The sequence shown here is derived from an EMBL/GenBank/DDBJ whole genome shotgun (WGS) entry which is preliminary data.</text>
</comment>
<evidence type="ECO:0000259" key="4">
    <source>
        <dbReference type="PROSITE" id="PS01124"/>
    </source>
</evidence>
<dbReference type="RefSeq" id="WP_109258894.1">
    <property type="nucleotide sequence ID" value="NZ_JAQESI010000019.1"/>
</dbReference>
<keyword evidence="1" id="KW-0805">Transcription regulation</keyword>
<proteinExistence type="predicted"/>
<dbReference type="Proteomes" id="UP000245905">
    <property type="component" value="Unassembled WGS sequence"/>
</dbReference>
<dbReference type="InterPro" id="IPR009057">
    <property type="entry name" value="Homeodomain-like_sf"/>
</dbReference>
<evidence type="ECO:0000313" key="5">
    <source>
        <dbReference type="EMBL" id="PWE82310.1"/>
    </source>
</evidence>
<evidence type="ECO:0000256" key="2">
    <source>
        <dbReference type="ARBA" id="ARBA00023125"/>
    </source>
</evidence>
<dbReference type="SUPFAM" id="SSF46689">
    <property type="entry name" value="Homeodomain-like"/>
    <property type="match status" value="1"/>
</dbReference>
<dbReference type="Proteomes" id="UP000283765">
    <property type="component" value="Unassembled WGS sequence"/>
</dbReference>